<feature type="transmembrane region" description="Helical" evidence="5">
    <location>
        <begin position="114"/>
        <end position="136"/>
    </location>
</feature>
<feature type="transmembrane region" description="Helical" evidence="5">
    <location>
        <begin position="364"/>
        <end position="383"/>
    </location>
</feature>
<feature type="transmembrane region" description="Helical" evidence="5">
    <location>
        <begin position="84"/>
        <end position="102"/>
    </location>
</feature>
<dbReference type="AlphaFoldDB" id="A0A1M6C0U3"/>
<dbReference type="EMBL" id="FQYV01000003">
    <property type="protein sequence ID" value="SHI54318.1"/>
    <property type="molecule type" value="Genomic_DNA"/>
</dbReference>
<feature type="transmembrane region" description="Helical" evidence="5">
    <location>
        <begin position="337"/>
        <end position="358"/>
    </location>
</feature>
<accession>A0A1M6C0U3</accession>
<dbReference type="GO" id="GO:0016874">
    <property type="term" value="F:ligase activity"/>
    <property type="evidence" value="ECO:0007669"/>
    <property type="project" value="UniProtKB-KW"/>
</dbReference>
<feature type="transmembrane region" description="Helical" evidence="5">
    <location>
        <begin position="156"/>
        <end position="177"/>
    </location>
</feature>
<evidence type="ECO:0000313" key="7">
    <source>
        <dbReference type="EMBL" id="SHI54318.1"/>
    </source>
</evidence>
<evidence type="ECO:0000313" key="8">
    <source>
        <dbReference type="Proteomes" id="UP000184172"/>
    </source>
</evidence>
<evidence type="ECO:0000256" key="2">
    <source>
        <dbReference type="ARBA" id="ARBA00022692"/>
    </source>
</evidence>
<comment type="subcellular location">
    <subcellularLocation>
        <location evidence="1">Membrane</location>
        <topology evidence="1">Multi-pass membrane protein</topology>
    </subcellularLocation>
</comment>
<dbReference type="InterPro" id="IPR007016">
    <property type="entry name" value="O-antigen_ligase-rel_domated"/>
</dbReference>
<evidence type="ECO:0000256" key="3">
    <source>
        <dbReference type="ARBA" id="ARBA00022989"/>
    </source>
</evidence>
<protein>
    <submittedName>
        <fullName evidence="7">O-antigen ligase</fullName>
    </submittedName>
</protein>
<dbReference type="Pfam" id="PF04932">
    <property type="entry name" value="Wzy_C"/>
    <property type="match status" value="1"/>
</dbReference>
<keyword evidence="2 5" id="KW-0812">Transmembrane</keyword>
<feature type="transmembrane region" description="Helical" evidence="5">
    <location>
        <begin position="189"/>
        <end position="214"/>
    </location>
</feature>
<evidence type="ECO:0000256" key="5">
    <source>
        <dbReference type="SAM" id="Phobius"/>
    </source>
</evidence>
<feature type="transmembrane region" description="Helical" evidence="5">
    <location>
        <begin position="226"/>
        <end position="246"/>
    </location>
</feature>
<dbReference type="STRING" id="797419.SAMN05216556_10398"/>
<keyword evidence="8" id="KW-1185">Reference proteome</keyword>
<keyword evidence="4 5" id="KW-0472">Membrane</keyword>
<dbReference type="PANTHER" id="PTHR37422:SF13">
    <property type="entry name" value="LIPOPOLYSACCHARIDE BIOSYNTHESIS PROTEIN PA4999-RELATED"/>
    <property type="match status" value="1"/>
</dbReference>
<dbReference type="PANTHER" id="PTHR37422">
    <property type="entry name" value="TEICHURONIC ACID BIOSYNTHESIS PROTEIN TUAE"/>
    <property type="match status" value="1"/>
</dbReference>
<dbReference type="RefSeq" id="WP_083540657.1">
    <property type="nucleotide sequence ID" value="NZ_FNNS01000003.1"/>
</dbReference>
<feature type="transmembrane region" description="Helical" evidence="5">
    <location>
        <begin position="57"/>
        <end position="78"/>
    </location>
</feature>
<organism evidence="7 8">
    <name type="scientific">Aequorivita viscosa</name>
    <dbReference type="NCBI Taxonomy" id="797419"/>
    <lineage>
        <taxon>Bacteria</taxon>
        <taxon>Pseudomonadati</taxon>
        <taxon>Bacteroidota</taxon>
        <taxon>Flavobacteriia</taxon>
        <taxon>Flavobacteriales</taxon>
        <taxon>Flavobacteriaceae</taxon>
        <taxon>Aequorivita</taxon>
    </lineage>
</organism>
<evidence type="ECO:0000256" key="4">
    <source>
        <dbReference type="ARBA" id="ARBA00023136"/>
    </source>
</evidence>
<reference evidence="8" key="1">
    <citation type="submission" date="2016-11" db="EMBL/GenBank/DDBJ databases">
        <authorList>
            <person name="Varghese N."/>
            <person name="Submissions S."/>
        </authorList>
    </citation>
    <scope>NUCLEOTIDE SEQUENCE [LARGE SCALE GENOMIC DNA]</scope>
    <source>
        <strain evidence="8">DSM 26349</strain>
    </source>
</reference>
<dbReference type="GO" id="GO:0016020">
    <property type="term" value="C:membrane"/>
    <property type="evidence" value="ECO:0007669"/>
    <property type="project" value="UniProtKB-SubCell"/>
</dbReference>
<feature type="transmembrane region" description="Helical" evidence="5">
    <location>
        <begin position="388"/>
        <end position="406"/>
    </location>
</feature>
<sequence length="414" mass="46473">MRILLAAIYPYAFLLLYLIIPFDNYIRALPNILLIILVVAFPLIVKKEDFKKMKSLPIAVFLALFAYLCINSFLGGRFLEDYNIIKKVMIAVGLAILYIPVSEAKPTADEIGKIKGAIILSSLAAIIFSVYNFVLITHNTGSFALGDSPQVVESLLIDRLYLGLLSTFSILVSFQSIKKQYHPNNNYHLANIVINLVFIILIASKIAGISLLVLLLLKQFYGQRKIWKMVLASGAIIAVIGMFFLLKNESDNIYNSDAKANTIVPIIENTRTFELRAIVWQCAAKIIDDEGFSLTGNGFATTNDKLVSCYEAEIPNLEKRDVFIAKEYNTHNQFLDFYLSAGFIALLLFLGFIVVTFLSVRKHFLPTAMLAILVMYCLVENVFHRQIGAYYIGFILIIIMTSVSALENNDIKET</sequence>
<feature type="transmembrane region" description="Helical" evidence="5">
    <location>
        <begin position="5"/>
        <end position="22"/>
    </location>
</feature>
<keyword evidence="7" id="KW-0436">Ligase</keyword>
<dbReference type="Proteomes" id="UP000184172">
    <property type="component" value="Unassembled WGS sequence"/>
</dbReference>
<dbReference type="OrthoDB" id="1424618at2"/>
<dbReference type="InterPro" id="IPR051533">
    <property type="entry name" value="WaaL-like"/>
</dbReference>
<gene>
    <name evidence="7" type="ORF">SAMN04487908_10398</name>
</gene>
<feature type="transmembrane region" description="Helical" evidence="5">
    <location>
        <begin position="28"/>
        <end position="45"/>
    </location>
</feature>
<evidence type="ECO:0000259" key="6">
    <source>
        <dbReference type="Pfam" id="PF04932"/>
    </source>
</evidence>
<name>A0A1M6C0U3_9FLAO</name>
<proteinExistence type="predicted"/>
<keyword evidence="3 5" id="KW-1133">Transmembrane helix</keyword>
<feature type="domain" description="O-antigen ligase-related" evidence="6">
    <location>
        <begin position="192"/>
        <end position="350"/>
    </location>
</feature>
<evidence type="ECO:0000256" key="1">
    <source>
        <dbReference type="ARBA" id="ARBA00004141"/>
    </source>
</evidence>